<evidence type="ECO:0000313" key="1">
    <source>
        <dbReference type="EMBL" id="ESS73741.1"/>
    </source>
</evidence>
<comment type="caution">
    <text evidence="1">The sequence shown here is derived from an EMBL/GenBank/DDBJ whole genome shotgun (WGS) entry which is preliminary data.</text>
</comment>
<accession>V5E2G3</accession>
<dbReference type="RefSeq" id="WP_023493331.1">
    <property type="nucleotide sequence ID" value="NZ_AYLO01000011.1"/>
</dbReference>
<keyword evidence="2" id="KW-1185">Reference proteome</keyword>
<dbReference type="AlphaFoldDB" id="V5E2G3"/>
<sequence>MTKTRNPKGLAGFLLSNKNLKTLKLEVLGGITLVSENTDNTPFDDMTG</sequence>
<dbReference type="Proteomes" id="UP000017842">
    <property type="component" value="Unassembled WGS sequence"/>
</dbReference>
<proteinExistence type="predicted"/>
<evidence type="ECO:0000313" key="2">
    <source>
        <dbReference type="Proteomes" id="UP000017842"/>
    </source>
</evidence>
<protein>
    <submittedName>
        <fullName evidence="1">Uncharacterized protein</fullName>
    </submittedName>
</protein>
<reference evidence="1 2" key="1">
    <citation type="journal article" date="2013" name="Genome Announc.">
        <title>Draft Genome Sequence of the Methanotrophic Gammaproteobacterium Methyloglobulus morosus DSM 22980 Strain KoM1.</title>
        <authorList>
            <person name="Poehlein A."/>
            <person name="Deutzmann J.S."/>
            <person name="Daniel R."/>
            <person name="Simeonova D.D."/>
        </authorList>
    </citation>
    <scope>NUCLEOTIDE SEQUENCE [LARGE SCALE GENOMIC DNA]</scope>
    <source>
        <strain evidence="1 2">KoM1</strain>
    </source>
</reference>
<organism evidence="1 2">
    <name type="scientific">Methyloglobulus morosus KoM1</name>
    <dbReference type="NCBI Taxonomy" id="1116472"/>
    <lineage>
        <taxon>Bacteria</taxon>
        <taxon>Pseudomonadati</taxon>
        <taxon>Pseudomonadota</taxon>
        <taxon>Gammaproteobacteria</taxon>
        <taxon>Methylococcales</taxon>
        <taxon>Methylococcaceae</taxon>
        <taxon>Methyloglobulus</taxon>
    </lineage>
</organism>
<name>V5E2G3_9GAMM</name>
<gene>
    <name evidence="1" type="ORF">MGMO_11c00480</name>
</gene>
<dbReference type="EMBL" id="AYLO01000011">
    <property type="protein sequence ID" value="ESS73741.1"/>
    <property type="molecule type" value="Genomic_DNA"/>
</dbReference>